<comment type="caution">
    <text evidence="3">The sequence shown here is derived from an EMBL/GenBank/DDBJ whole genome shotgun (WGS) entry which is preliminary data.</text>
</comment>
<dbReference type="AlphaFoldDB" id="A0A8H5D802"/>
<organism evidence="3 4">
    <name type="scientific">Tetrapyrgos nigripes</name>
    <dbReference type="NCBI Taxonomy" id="182062"/>
    <lineage>
        <taxon>Eukaryota</taxon>
        <taxon>Fungi</taxon>
        <taxon>Dikarya</taxon>
        <taxon>Basidiomycota</taxon>
        <taxon>Agaricomycotina</taxon>
        <taxon>Agaricomycetes</taxon>
        <taxon>Agaricomycetidae</taxon>
        <taxon>Agaricales</taxon>
        <taxon>Marasmiineae</taxon>
        <taxon>Marasmiaceae</taxon>
        <taxon>Tetrapyrgos</taxon>
    </lineage>
</organism>
<gene>
    <name evidence="3" type="ORF">D9758_010742</name>
</gene>
<feature type="domain" description="HNH nuclease" evidence="2">
    <location>
        <begin position="79"/>
        <end position="147"/>
    </location>
</feature>
<evidence type="ECO:0000313" key="4">
    <source>
        <dbReference type="Proteomes" id="UP000559256"/>
    </source>
</evidence>
<dbReference type="Proteomes" id="UP000559256">
    <property type="component" value="Unassembled WGS sequence"/>
</dbReference>
<evidence type="ECO:0000313" key="3">
    <source>
        <dbReference type="EMBL" id="KAF5354406.1"/>
    </source>
</evidence>
<sequence length="535" mass="60240">MQPPRASRPELGAMTESPDDSPTKAPSRISKDAHDDAEHQPENNPHESTPGKIVGEYIRDLDGPSKKRHAKVVRIPDRCNITQEKGKSPGNDVDWSHIIPKSLQKKDEMRTISRLLGVPDLHINTRGNVMRLSTDKHRTHDGGQWIIALEDLDLLEEIVGLIKKNLKVDQDTDSKEEDQGENEKEGEEEDAAQRGPIDLVKMYNPVPGERKWTEYTIVPLDDNLKPRRILQQVLDENPDGTFSPREPDGLHVIKPFADFKFKSHLNLAIVIVHAALRIRDRKIYPKVQGNPSLLWLYRRSEDWFNQKVPKSFLARRKKALEGYDRNEQTPENAPPKDPSVADTDDRIIVDQNLNVLPPGPDGQPFPEDIEAIEDIVAAFNNSPSAGPAERRQIQAGKAPSVITAESLEENMFTTRMRTQPVLPTSYYASFQFTSEHGPEVLEEFQELMRKFRDLKITSSNHPGLQASVKLGAPPVLWSRAHSVKSAPGGSESARSGAGDREEGASRKRVRIEDDIQEKGKEKEEQDPDVQFFQTG</sequence>
<accession>A0A8H5D802</accession>
<feature type="region of interest" description="Disordered" evidence="1">
    <location>
        <begin position="321"/>
        <end position="342"/>
    </location>
</feature>
<reference evidence="3 4" key="1">
    <citation type="journal article" date="2020" name="ISME J.">
        <title>Uncovering the hidden diversity of litter-decomposition mechanisms in mushroom-forming fungi.</title>
        <authorList>
            <person name="Floudas D."/>
            <person name="Bentzer J."/>
            <person name="Ahren D."/>
            <person name="Johansson T."/>
            <person name="Persson P."/>
            <person name="Tunlid A."/>
        </authorList>
    </citation>
    <scope>NUCLEOTIDE SEQUENCE [LARGE SCALE GENOMIC DNA]</scope>
    <source>
        <strain evidence="3 4">CBS 291.85</strain>
    </source>
</reference>
<name>A0A8H5D802_9AGAR</name>
<dbReference type="EMBL" id="JAACJM010000060">
    <property type="protein sequence ID" value="KAF5354406.1"/>
    <property type="molecule type" value="Genomic_DNA"/>
</dbReference>
<keyword evidence="4" id="KW-1185">Reference proteome</keyword>
<feature type="compositionally biased region" description="Basic and acidic residues" evidence="1">
    <location>
        <begin position="29"/>
        <end position="45"/>
    </location>
</feature>
<dbReference type="Pfam" id="PF13391">
    <property type="entry name" value="HNH_2"/>
    <property type="match status" value="1"/>
</dbReference>
<protein>
    <recommendedName>
        <fullName evidence="2">HNH nuclease domain-containing protein</fullName>
    </recommendedName>
</protein>
<evidence type="ECO:0000256" key="1">
    <source>
        <dbReference type="SAM" id="MobiDB-lite"/>
    </source>
</evidence>
<evidence type="ECO:0000259" key="2">
    <source>
        <dbReference type="Pfam" id="PF13391"/>
    </source>
</evidence>
<feature type="region of interest" description="Disordered" evidence="1">
    <location>
        <begin position="481"/>
        <end position="535"/>
    </location>
</feature>
<feature type="region of interest" description="Disordered" evidence="1">
    <location>
        <begin position="168"/>
        <end position="196"/>
    </location>
</feature>
<dbReference type="InterPro" id="IPR003615">
    <property type="entry name" value="HNH_nuc"/>
</dbReference>
<proteinExistence type="predicted"/>
<feature type="region of interest" description="Disordered" evidence="1">
    <location>
        <begin position="1"/>
        <end position="57"/>
    </location>
</feature>
<feature type="compositionally biased region" description="Basic and acidic residues" evidence="1">
    <location>
        <begin position="497"/>
        <end position="523"/>
    </location>
</feature>
<dbReference type="OrthoDB" id="3133596at2759"/>
<feature type="compositionally biased region" description="Acidic residues" evidence="1">
    <location>
        <begin position="174"/>
        <end position="190"/>
    </location>
</feature>